<dbReference type="AlphaFoldDB" id="A0A0G1N7S9"/>
<protein>
    <submittedName>
        <fullName evidence="2">Uncharacterized protein</fullName>
    </submittedName>
</protein>
<keyword evidence="1" id="KW-0812">Transmembrane</keyword>
<evidence type="ECO:0000313" key="3">
    <source>
        <dbReference type="Proteomes" id="UP000034020"/>
    </source>
</evidence>
<dbReference type="Proteomes" id="UP000034020">
    <property type="component" value="Unassembled WGS sequence"/>
</dbReference>
<accession>A0A0G1N7S9</accession>
<reference evidence="2 3" key="1">
    <citation type="journal article" date="2015" name="Nature">
        <title>rRNA introns, odd ribosomes, and small enigmatic genomes across a large radiation of phyla.</title>
        <authorList>
            <person name="Brown C.T."/>
            <person name="Hug L.A."/>
            <person name="Thomas B.C."/>
            <person name="Sharon I."/>
            <person name="Castelle C.J."/>
            <person name="Singh A."/>
            <person name="Wilkins M.J."/>
            <person name="Williams K.H."/>
            <person name="Banfield J.F."/>
        </authorList>
    </citation>
    <scope>NUCLEOTIDE SEQUENCE [LARGE SCALE GENOMIC DNA]</scope>
</reference>
<proteinExistence type="predicted"/>
<evidence type="ECO:0000313" key="2">
    <source>
        <dbReference type="EMBL" id="KKU16589.1"/>
    </source>
</evidence>
<name>A0A0G1N7S9_9BACT</name>
<gene>
    <name evidence="2" type="ORF">UX24_C0006G0002</name>
</gene>
<feature type="transmembrane region" description="Helical" evidence="1">
    <location>
        <begin position="6"/>
        <end position="27"/>
    </location>
</feature>
<evidence type="ECO:0000256" key="1">
    <source>
        <dbReference type="SAM" id="Phobius"/>
    </source>
</evidence>
<keyword evidence="1" id="KW-1133">Transmembrane helix</keyword>
<comment type="caution">
    <text evidence="2">The sequence shown here is derived from an EMBL/GenBank/DDBJ whole genome shotgun (WGS) entry which is preliminary data.</text>
</comment>
<organism evidence="2 3">
    <name type="scientific">Candidatus Giovannonibacteria bacterium GW2011_GWB1_45_9b</name>
    <dbReference type="NCBI Taxonomy" id="1618653"/>
    <lineage>
        <taxon>Bacteria</taxon>
        <taxon>Candidatus Giovannoniibacteriota</taxon>
    </lineage>
</organism>
<keyword evidence="1" id="KW-0472">Membrane</keyword>
<sequence length="59" mass="6761">MEETNISLFPVAIFVAIVLILSVGGILHVREITKQTYFTELRAANELEYVNIKQARRLK</sequence>
<dbReference type="EMBL" id="LCLL01000006">
    <property type="protein sequence ID" value="KKU16589.1"/>
    <property type="molecule type" value="Genomic_DNA"/>
</dbReference>